<dbReference type="SUPFAM" id="SSF50985">
    <property type="entry name" value="RCC1/BLIP-II"/>
    <property type="match status" value="1"/>
</dbReference>
<keyword evidence="6" id="KW-0732">Signal</keyword>
<evidence type="ECO:0000256" key="5">
    <source>
        <dbReference type="ARBA" id="ARBA00022898"/>
    </source>
</evidence>
<keyword evidence="3" id="KW-0032">Aminotransferase</keyword>
<comment type="cofactor">
    <cofactor evidence="1">
        <name>pyridoxal 5'-phosphate</name>
        <dbReference type="ChEBI" id="CHEBI:597326"/>
    </cofactor>
</comment>
<protein>
    <submittedName>
        <fullName evidence="7">Uncharacterized protein</fullName>
    </submittedName>
</protein>
<name>A0A835J7T9_9ROSI</name>
<evidence type="ECO:0000313" key="7">
    <source>
        <dbReference type="EMBL" id="KAF9663624.1"/>
    </source>
</evidence>
<dbReference type="InterPro" id="IPR009091">
    <property type="entry name" value="RCC1/BLIP-II"/>
</dbReference>
<evidence type="ECO:0000256" key="4">
    <source>
        <dbReference type="ARBA" id="ARBA00022679"/>
    </source>
</evidence>
<sequence length="431" mass="47270">MWDNILFIVFLLVTVKLGVKSKWSTWSWHHRGLPCASENPSISAVTEDGELYGWGWGRYGNLGLGDRNYRSIPEKASLVNLLESKLNEKSRLLILCSTSNPTGSVYKLLQEIAKIPTKHPRLLASAMTGWRLLYLAGPKHFVAACNKIQSQFTLGAISISQKAGVAAIGLGYAGGEAVSTVVRALREWRDFLIKSSGEMEGVGISEPLGVSIKLVAAGAEYTAPVTEDGELYGRFTSSASSILQKAGISGLGLGYAGWEAVSTMVRAFRRRRDFLIKSFGEMEGVGISDALGAFDVFIDLSSYYGAEIVLNLFAMVIGFALAMSREHVEELQCLWNMTSKQEIITLEKLGLRLEGSLLAGLLQYLAGRNKGAPWRASLICSGKFASNVSTLSICMALWVKKVHNFLHRPRIKVSEKAILVLRYNKMYTKGK</sequence>
<dbReference type="PANTHER" id="PTHR46383">
    <property type="entry name" value="ASPARTATE AMINOTRANSFERASE"/>
    <property type="match status" value="1"/>
</dbReference>
<reference evidence="7 8" key="1">
    <citation type="submission" date="2020-10" db="EMBL/GenBank/DDBJ databases">
        <title>Plant Genome Project.</title>
        <authorList>
            <person name="Zhang R.-G."/>
        </authorList>
    </citation>
    <scope>NUCLEOTIDE SEQUENCE [LARGE SCALE GENOMIC DNA]</scope>
    <source>
        <strain evidence="7">FAFU-HL-1</strain>
        <tissue evidence="7">Leaf</tissue>
    </source>
</reference>
<dbReference type="InterPro" id="IPR015422">
    <property type="entry name" value="PyrdxlP-dep_Trfase_small"/>
</dbReference>
<evidence type="ECO:0000256" key="2">
    <source>
        <dbReference type="ARBA" id="ARBA00007441"/>
    </source>
</evidence>
<dbReference type="Gene3D" id="3.90.1150.10">
    <property type="entry name" value="Aspartate Aminotransferase, domain 1"/>
    <property type="match status" value="2"/>
</dbReference>
<dbReference type="EMBL" id="JADGMS010000017">
    <property type="protein sequence ID" value="KAF9663624.1"/>
    <property type="molecule type" value="Genomic_DNA"/>
</dbReference>
<keyword evidence="5" id="KW-0663">Pyridoxal phosphate</keyword>
<evidence type="ECO:0000256" key="1">
    <source>
        <dbReference type="ARBA" id="ARBA00001933"/>
    </source>
</evidence>
<evidence type="ECO:0000256" key="3">
    <source>
        <dbReference type="ARBA" id="ARBA00022576"/>
    </source>
</evidence>
<keyword evidence="4" id="KW-0808">Transferase</keyword>
<comment type="similarity">
    <text evidence="2">Belongs to the class-I pyridoxal-phosphate-dependent aminotransferase family.</text>
</comment>
<keyword evidence="8" id="KW-1185">Reference proteome</keyword>
<dbReference type="Proteomes" id="UP000657918">
    <property type="component" value="Unassembled WGS sequence"/>
</dbReference>
<accession>A0A835J7T9</accession>
<evidence type="ECO:0000256" key="6">
    <source>
        <dbReference type="SAM" id="SignalP"/>
    </source>
</evidence>
<dbReference type="OrthoDB" id="2414662at2759"/>
<dbReference type="InterPro" id="IPR050596">
    <property type="entry name" value="AspAT/PAT-like"/>
</dbReference>
<organism evidence="7 8">
    <name type="scientific">Salix dunnii</name>
    <dbReference type="NCBI Taxonomy" id="1413687"/>
    <lineage>
        <taxon>Eukaryota</taxon>
        <taxon>Viridiplantae</taxon>
        <taxon>Streptophyta</taxon>
        <taxon>Embryophyta</taxon>
        <taxon>Tracheophyta</taxon>
        <taxon>Spermatophyta</taxon>
        <taxon>Magnoliopsida</taxon>
        <taxon>eudicotyledons</taxon>
        <taxon>Gunneridae</taxon>
        <taxon>Pentapetalae</taxon>
        <taxon>rosids</taxon>
        <taxon>fabids</taxon>
        <taxon>Malpighiales</taxon>
        <taxon>Salicaceae</taxon>
        <taxon>Saliceae</taxon>
        <taxon>Salix</taxon>
    </lineage>
</organism>
<proteinExistence type="inferred from homology"/>
<dbReference type="PANTHER" id="PTHR46383:SF1">
    <property type="entry name" value="ASPARTATE AMINOTRANSFERASE"/>
    <property type="match status" value="1"/>
</dbReference>
<dbReference type="InterPro" id="IPR015424">
    <property type="entry name" value="PyrdxlP-dep_Trfase"/>
</dbReference>
<dbReference type="Gene3D" id="2.130.10.30">
    <property type="entry name" value="Regulator of chromosome condensation 1/beta-lactamase-inhibitor protein II"/>
    <property type="match status" value="1"/>
</dbReference>
<feature type="signal peptide" evidence="6">
    <location>
        <begin position="1"/>
        <end position="21"/>
    </location>
</feature>
<evidence type="ECO:0000313" key="8">
    <source>
        <dbReference type="Proteomes" id="UP000657918"/>
    </source>
</evidence>
<dbReference type="Pfam" id="PF00415">
    <property type="entry name" value="RCC1"/>
    <property type="match status" value="1"/>
</dbReference>
<dbReference type="Gene3D" id="3.40.640.10">
    <property type="entry name" value="Type I PLP-dependent aspartate aminotransferase-like (Major domain)"/>
    <property type="match status" value="1"/>
</dbReference>
<dbReference type="InterPro" id="IPR000408">
    <property type="entry name" value="Reg_chr_condens"/>
</dbReference>
<comment type="caution">
    <text evidence="7">The sequence shown here is derived from an EMBL/GenBank/DDBJ whole genome shotgun (WGS) entry which is preliminary data.</text>
</comment>
<dbReference type="SUPFAM" id="SSF53383">
    <property type="entry name" value="PLP-dependent transferases"/>
    <property type="match status" value="2"/>
</dbReference>
<dbReference type="GO" id="GO:0008483">
    <property type="term" value="F:transaminase activity"/>
    <property type="evidence" value="ECO:0007669"/>
    <property type="project" value="UniProtKB-KW"/>
</dbReference>
<feature type="chain" id="PRO_5032603778" evidence="6">
    <location>
        <begin position="22"/>
        <end position="431"/>
    </location>
</feature>
<gene>
    <name evidence="7" type="ORF">SADUNF_Sadunf17G0070800</name>
</gene>
<dbReference type="GO" id="GO:0006520">
    <property type="term" value="P:amino acid metabolic process"/>
    <property type="evidence" value="ECO:0007669"/>
    <property type="project" value="InterPro"/>
</dbReference>
<dbReference type="AlphaFoldDB" id="A0A835J7T9"/>
<dbReference type="InterPro" id="IPR015421">
    <property type="entry name" value="PyrdxlP-dep_Trfase_major"/>
</dbReference>